<feature type="domain" description="Beta-galactosidase C-terminal" evidence="12">
    <location>
        <begin position="617"/>
        <end position="676"/>
    </location>
</feature>
<feature type="binding site" evidence="9">
    <location>
        <position position="151"/>
    </location>
    <ligand>
        <name>Zn(2+)</name>
        <dbReference type="ChEBI" id="CHEBI:29105"/>
    </ligand>
</feature>
<comment type="caution">
    <text evidence="13">The sequence shown here is derived from an EMBL/GenBank/DDBJ whole genome shotgun (WGS) entry which is preliminary data.</text>
</comment>
<feature type="domain" description="Glycoside hydrolase family 42 N-terminal" evidence="10">
    <location>
        <begin position="6"/>
        <end position="382"/>
    </location>
</feature>
<keyword evidence="9" id="KW-0479">Metal-binding</keyword>
<comment type="catalytic activity">
    <reaction evidence="1 6">
        <text>Hydrolysis of terminal non-reducing beta-D-galactose residues in beta-D-galactosides.</text>
        <dbReference type="EC" id="3.2.1.23"/>
    </reaction>
</comment>
<dbReference type="EC" id="3.2.1.23" evidence="3 6"/>
<evidence type="ECO:0000256" key="1">
    <source>
        <dbReference type="ARBA" id="ARBA00001412"/>
    </source>
</evidence>
<feature type="binding site" evidence="8">
    <location>
        <position position="311"/>
    </location>
    <ligand>
        <name>substrate</name>
    </ligand>
</feature>
<feature type="binding site" evidence="8">
    <location>
        <position position="143"/>
    </location>
    <ligand>
        <name>substrate</name>
    </ligand>
</feature>
<dbReference type="PANTHER" id="PTHR36447:SF1">
    <property type="entry name" value="BETA-GALACTOSIDASE GANA"/>
    <property type="match status" value="1"/>
</dbReference>
<dbReference type="InterPro" id="IPR013739">
    <property type="entry name" value="Beta_galactosidase_C"/>
</dbReference>
<dbReference type="Pfam" id="PF02449">
    <property type="entry name" value="Glyco_hydro_42"/>
    <property type="match status" value="1"/>
</dbReference>
<name>A0A9D1FQ91_9FIRM</name>
<dbReference type="GO" id="GO:0006012">
    <property type="term" value="P:galactose metabolic process"/>
    <property type="evidence" value="ECO:0007669"/>
    <property type="project" value="InterPro"/>
</dbReference>
<dbReference type="Gene3D" id="3.20.20.80">
    <property type="entry name" value="Glycosidases"/>
    <property type="match status" value="1"/>
</dbReference>
<evidence type="ECO:0000256" key="8">
    <source>
        <dbReference type="PIRSR" id="PIRSR001084-2"/>
    </source>
</evidence>
<feature type="binding site" evidence="9">
    <location>
        <position position="154"/>
    </location>
    <ligand>
        <name>Zn(2+)</name>
        <dbReference type="ChEBI" id="CHEBI:29105"/>
    </ligand>
</feature>
<keyword evidence="5 6" id="KW-0326">Glycosidase</keyword>
<dbReference type="InterPro" id="IPR013780">
    <property type="entry name" value="Glyco_hydro_b"/>
</dbReference>
<evidence type="ECO:0000313" key="13">
    <source>
        <dbReference type="EMBL" id="HIS77415.1"/>
    </source>
</evidence>
<protein>
    <recommendedName>
        <fullName evidence="3 6">Beta-galactosidase</fullName>
        <shortName evidence="6">Beta-gal</shortName>
        <ecNumber evidence="3 6">3.2.1.23</ecNumber>
    </recommendedName>
</protein>
<evidence type="ECO:0000313" key="14">
    <source>
        <dbReference type="Proteomes" id="UP000824002"/>
    </source>
</evidence>
<dbReference type="SUPFAM" id="SSF51445">
    <property type="entry name" value="(Trans)glycosidases"/>
    <property type="match status" value="1"/>
</dbReference>
<comment type="similarity">
    <text evidence="2 6">Belongs to the glycosyl hydrolase 42 family.</text>
</comment>
<dbReference type="Proteomes" id="UP000824002">
    <property type="component" value="Unassembled WGS sequence"/>
</dbReference>
<feature type="active site" description="Nucleophile" evidence="7">
    <location>
        <position position="303"/>
    </location>
</feature>
<dbReference type="Gene3D" id="2.60.40.1180">
    <property type="entry name" value="Golgi alpha-mannosidase II"/>
    <property type="match status" value="1"/>
</dbReference>
<evidence type="ECO:0000256" key="7">
    <source>
        <dbReference type="PIRSR" id="PIRSR001084-1"/>
    </source>
</evidence>
<feature type="domain" description="Beta-galactosidase trimerisation" evidence="11">
    <location>
        <begin position="393"/>
        <end position="606"/>
    </location>
</feature>
<dbReference type="Gene3D" id="3.40.50.880">
    <property type="match status" value="1"/>
</dbReference>
<dbReference type="Pfam" id="PF08533">
    <property type="entry name" value="Glyco_hydro_42C"/>
    <property type="match status" value="1"/>
</dbReference>
<dbReference type="EMBL" id="DVJP01000076">
    <property type="protein sequence ID" value="HIS77415.1"/>
    <property type="molecule type" value="Genomic_DNA"/>
</dbReference>
<dbReference type="PANTHER" id="PTHR36447">
    <property type="entry name" value="BETA-GALACTOSIDASE GANA"/>
    <property type="match status" value="1"/>
</dbReference>
<evidence type="ECO:0000259" key="11">
    <source>
        <dbReference type="Pfam" id="PF08532"/>
    </source>
</evidence>
<proteinExistence type="inferred from homology"/>
<feature type="binding site" evidence="9">
    <location>
        <position position="109"/>
    </location>
    <ligand>
        <name>Zn(2+)</name>
        <dbReference type="ChEBI" id="CHEBI:29105"/>
    </ligand>
</feature>
<reference evidence="13" key="2">
    <citation type="journal article" date="2021" name="PeerJ">
        <title>Extensive microbial diversity within the chicken gut microbiome revealed by metagenomics and culture.</title>
        <authorList>
            <person name="Gilroy R."/>
            <person name="Ravi A."/>
            <person name="Getino M."/>
            <person name="Pursley I."/>
            <person name="Horton D.L."/>
            <person name="Alikhan N.F."/>
            <person name="Baker D."/>
            <person name="Gharbi K."/>
            <person name="Hall N."/>
            <person name="Watson M."/>
            <person name="Adriaenssens E.M."/>
            <person name="Foster-Nyarko E."/>
            <person name="Jarju S."/>
            <person name="Secka A."/>
            <person name="Antonio M."/>
            <person name="Oren A."/>
            <person name="Chaudhuri R.R."/>
            <person name="La Ragione R."/>
            <person name="Hildebrand F."/>
            <person name="Pallen M.J."/>
        </authorList>
    </citation>
    <scope>NUCLEOTIDE SEQUENCE</scope>
    <source>
        <strain evidence="13">CHK199-13235</strain>
    </source>
</reference>
<dbReference type="InterPro" id="IPR013738">
    <property type="entry name" value="Beta_galactosidase_Trimer"/>
</dbReference>
<evidence type="ECO:0000256" key="6">
    <source>
        <dbReference type="PIRNR" id="PIRNR001084"/>
    </source>
</evidence>
<evidence type="ECO:0000256" key="9">
    <source>
        <dbReference type="PIRSR" id="PIRSR001084-3"/>
    </source>
</evidence>
<dbReference type="InterPro" id="IPR017853">
    <property type="entry name" value="GH"/>
</dbReference>
<evidence type="ECO:0000259" key="12">
    <source>
        <dbReference type="Pfam" id="PF08533"/>
    </source>
</evidence>
<dbReference type="CDD" id="cd03143">
    <property type="entry name" value="A4_beta-galactosidase_middle_domain"/>
    <property type="match status" value="1"/>
</dbReference>
<evidence type="ECO:0000256" key="2">
    <source>
        <dbReference type="ARBA" id="ARBA00005940"/>
    </source>
</evidence>
<dbReference type="Pfam" id="PF08532">
    <property type="entry name" value="Glyco_hydro_42M"/>
    <property type="match status" value="1"/>
</dbReference>
<reference evidence="13" key="1">
    <citation type="submission" date="2020-10" db="EMBL/GenBank/DDBJ databases">
        <authorList>
            <person name="Gilroy R."/>
        </authorList>
    </citation>
    <scope>NUCLEOTIDE SEQUENCE</scope>
    <source>
        <strain evidence="13">CHK199-13235</strain>
    </source>
</reference>
<keyword evidence="4 6" id="KW-0378">Hydrolase</keyword>
<dbReference type="PIRSF" id="PIRSF001084">
    <property type="entry name" value="B-galactosidase"/>
    <property type="match status" value="1"/>
</dbReference>
<feature type="binding site" evidence="8">
    <location>
        <position position="105"/>
    </location>
    <ligand>
        <name>substrate</name>
    </ligand>
</feature>
<dbReference type="GO" id="GO:0009341">
    <property type="term" value="C:beta-galactosidase complex"/>
    <property type="evidence" value="ECO:0007669"/>
    <property type="project" value="InterPro"/>
</dbReference>
<gene>
    <name evidence="13" type="ORF">IAB51_11515</name>
</gene>
<dbReference type="InterPro" id="IPR003476">
    <property type="entry name" value="Glyco_hydro_42"/>
</dbReference>
<dbReference type="SUPFAM" id="SSF52317">
    <property type="entry name" value="Class I glutamine amidotransferase-like"/>
    <property type="match status" value="1"/>
</dbReference>
<dbReference type="AlphaFoldDB" id="A0A9D1FQ91"/>
<dbReference type="InterPro" id="IPR013529">
    <property type="entry name" value="Glyco_hydro_42_N"/>
</dbReference>
<evidence type="ECO:0000256" key="5">
    <source>
        <dbReference type="ARBA" id="ARBA00023295"/>
    </source>
</evidence>
<dbReference type="InterPro" id="IPR029062">
    <property type="entry name" value="Class_I_gatase-like"/>
</dbReference>
<evidence type="ECO:0000256" key="4">
    <source>
        <dbReference type="ARBA" id="ARBA00022801"/>
    </source>
</evidence>
<feature type="active site" description="Proton donor" evidence="7">
    <location>
        <position position="144"/>
    </location>
</feature>
<evidence type="ECO:0000259" key="10">
    <source>
        <dbReference type="Pfam" id="PF02449"/>
    </source>
</evidence>
<organism evidence="13 14">
    <name type="scientific">Candidatus Merdivicinus excrementipullorum</name>
    <dbReference type="NCBI Taxonomy" id="2840867"/>
    <lineage>
        <taxon>Bacteria</taxon>
        <taxon>Bacillati</taxon>
        <taxon>Bacillota</taxon>
        <taxon>Clostridia</taxon>
        <taxon>Eubacteriales</taxon>
        <taxon>Oscillospiraceae</taxon>
        <taxon>Oscillospiraceae incertae sedis</taxon>
        <taxon>Candidatus Merdivicinus</taxon>
    </lineage>
</organism>
<accession>A0A9D1FQ91</accession>
<dbReference type="GO" id="GO:0046872">
    <property type="term" value="F:metal ion binding"/>
    <property type="evidence" value="ECO:0007669"/>
    <property type="project" value="UniProtKB-KW"/>
</dbReference>
<keyword evidence="9" id="KW-0862">Zinc</keyword>
<evidence type="ECO:0000256" key="3">
    <source>
        <dbReference type="ARBA" id="ARBA00012756"/>
    </source>
</evidence>
<sequence length="676" mass="77514">MIHGGDYNPDQWLGYPDVLKEDVRLMNLAGVNSASVAIFAWAALEPEEGKYNFEWLDETFDRLWKAGVRVILATPSGARPAWMDEKYPEVLRVNADRTKNLHGLRHNHCFTSPYYRQKVREMNRMLAERYGKHPALMMWHLSNEYGGECHCPLCQEAFRNWLRKKYDNDIEKLNHEWWTYFWSHRYTSFDQIESPSPLGDKLIHGMNLDWKRFVTEQTMDFIRSEMEPLREITPNVPVTTNLMGFYDGLDYWKLSQMLDVVSWDNYPLWGNDREKLWETASYTAFQHDMNRSFLKGKPFMIMESVPSKTNWHPCCKLKRPGVHLLSSMQAVAHGSDSVQYFQWRKGRGASEKFHGAVVDHCGRSDTMEFLGVKSVGDLLKKLPDVAGTSTKSQAAVLYDWENRWAIEDFQGTLNRESRRYVETCVEHYRPLWKRGVSTDIVSEDSDFSGYRLLAAPMLYMLRPGVAKKLRDFAEQGGTLVLTHLTGYVNENDLCFLGGFPGDGMMDTAGIWCEDIDTVYPSDENFAVSRENHLGFAGRYSLGRMREIVHPAEGAEVLAAYEGDFYAGLPVLTCHPVGKGRVYYIASAVGPDFLEELYSKLIPEAGVSPCLPVKLPEGVSLTLREGDGQQYYFLMNFTEMNQRVSLPAGMEFTDMDSGDTVRDLLDLPPYGVRILKK</sequence>
<dbReference type="GO" id="GO:0004565">
    <property type="term" value="F:beta-galactosidase activity"/>
    <property type="evidence" value="ECO:0007669"/>
    <property type="project" value="UniProtKB-EC"/>
</dbReference>
<feature type="binding site" evidence="9">
    <location>
        <position position="149"/>
    </location>
    <ligand>
        <name>Zn(2+)</name>
        <dbReference type="ChEBI" id="CHEBI:29105"/>
    </ligand>
</feature>